<dbReference type="PANTHER" id="PTHR20275:SF0">
    <property type="entry name" value="NAD KINASE"/>
    <property type="match status" value="1"/>
</dbReference>
<evidence type="ECO:0000256" key="4">
    <source>
        <dbReference type="ARBA" id="ARBA00022777"/>
    </source>
</evidence>
<dbReference type="Pfam" id="PF01513">
    <property type="entry name" value="NAD_kinase"/>
    <property type="match status" value="1"/>
</dbReference>
<dbReference type="InterPro" id="IPR002504">
    <property type="entry name" value="NADK"/>
</dbReference>
<accession>A0A167CZX4</accession>
<gene>
    <name evidence="8" type="primary">YEF1</name>
    <name evidence="8" type="ORF">AWJ20_555</name>
</gene>
<dbReference type="Proteomes" id="UP000189580">
    <property type="component" value="Chromosome a"/>
</dbReference>
<dbReference type="AlphaFoldDB" id="A0A167CZX4"/>
<evidence type="ECO:0000256" key="2">
    <source>
        <dbReference type="ARBA" id="ARBA00022679"/>
    </source>
</evidence>
<dbReference type="GO" id="GO:0003951">
    <property type="term" value="F:NAD+ kinase activity"/>
    <property type="evidence" value="ECO:0007669"/>
    <property type="project" value="InterPro"/>
</dbReference>
<dbReference type="Gene3D" id="3.40.50.10330">
    <property type="entry name" value="Probable inorganic polyphosphate/atp-NAD kinase, domain 1"/>
    <property type="match status" value="1"/>
</dbReference>
<dbReference type="PANTHER" id="PTHR20275">
    <property type="entry name" value="NAD KINASE"/>
    <property type="match status" value="1"/>
</dbReference>
<name>A0A167CZX4_9ASCO</name>
<reference evidence="8 9" key="1">
    <citation type="submission" date="2016-02" db="EMBL/GenBank/DDBJ databases">
        <title>Complete genome sequence and transcriptome regulation of the pentose utilising yeast Sugiyamaella lignohabitans.</title>
        <authorList>
            <person name="Bellasio M."/>
            <person name="Peymann A."/>
            <person name="Valli M."/>
            <person name="Sipitzky M."/>
            <person name="Graf A."/>
            <person name="Sauer M."/>
            <person name="Marx H."/>
            <person name="Mattanovich D."/>
        </authorList>
    </citation>
    <scope>NUCLEOTIDE SEQUENCE [LARGE SCALE GENOMIC DNA]</scope>
    <source>
        <strain evidence="8 9">CBS 10342</strain>
    </source>
</reference>
<dbReference type="GO" id="GO:0019674">
    <property type="term" value="P:NAD+ metabolic process"/>
    <property type="evidence" value="ECO:0007669"/>
    <property type="project" value="InterPro"/>
</dbReference>
<sequence>MDSSLVPITRELALWLLTLETVHGPLNISVQDVLRDHPEFDYKELVLSGHPGLKRLSFWTQDMCFKNPNLFDFVITLGGDGTVLFTSWLFQNIVPPVLSIGLGSLGFMTEYSYEDRKDVIKDVLDNGISCALRMRFSCTVFRSYDDGKVKKGYNDLQKEIEAGALSGGIFRTHKIAESFCILNDVVVDRGPNPTITTTELYGDFKFLTSMEADGVVISTPSGSTAYSLSAGGSLVHPDIPAILISPICPHTLSFRPIVLPDSLIIRVGVPYDARSSAWCSFDGKSRVELQKGDFLTITASRYPFPKVTNGRSNTSWFERLSNTLHWNERKRQKPFEPMTK</sequence>
<dbReference type="Pfam" id="PF20143">
    <property type="entry name" value="NAD_kinase_C"/>
    <property type="match status" value="1"/>
</dbReference>
<keyword evidence="7" id="KW-0520">NAD</keyword>
<dbReference type="KEGG" id="slb:AWJ20_555"/>
<comment type="similarity">
    <text evidence="1">Belongs to the NAD kinase family.</text>
</comment>
<dbReference type="GO" id="GO:0005524">
    <property type="term" value="F:ATP binding"/>
    <property type="evidence" value="ECO:0007669"/>
    <property type="project" value="UniProtKB-KW"/>
</dbReference>
<keyword evidence="2" id="KW-0808">Transferase</keyword>
<evidence type="ECO:0000256" key="7">
    <source>
        <dbReference type="ARBA" id="ARBA00023027"/>
    </source>
</evidence>
<dbReference type="InterPro" id="IPR017438">
    <property type="entry name" value="ATP-NAD_kinase_N"/>
</dbReference>
<evidence type="ECO:0000256" key="3">
    <source>
        <dbReference type="ARBA" id="ARBA00022741"/>
    </source>
</evidence>
<dbReference type="HAMAP" id="MF_00361">
    <property type="entry name" value="NAD_kinase"/>
    <property type="match status" value="1"/>
</dbReference>
<evidence type="ECO:0000256" key="5">
    <source>
        <dbReference type="ARBA" id="ARBA00022840"/>
    </source>
</evidence>
<dbReference type="GO" id="GO:0006741">
    <property type="term" value="P:NADP+ biosynthetic process"/>
    <property type="evidence" value="ECO:0007669"/>
    <property type="project" value="InterPro"/>
</dbReference>
<dbReference type="InterPro" id="IPR017437">
    <property type="entry name" value="ATP-NAD_kinase_PpnK-typ_C"/>
</dbReference>
<dbReference type="GeneID" id="30037600"/>
<dbReference type="FunFam" id="2.60.200.30:FF:000009">
    <property type="entry name" value="Poly(P)/ATP NAD kinase"/>
    <property type="match status" value="1"/>
</dbReference>
<proteinExistence type="inferred from homology"/>
<keyword evidence="4" id="KW-0418">Kinase</keyword>
<keyword evidence="9" id="KW-1185">Reference proteome</keyword>
<dbReference type="EMBL" id="CP014501">
    <property type="protein sequence ID" value="ANB12306.1"/>
    <property type="molecule type" value="Genomic_DNA"/>
</dbReference>
<dbReference type="SUPFAM" id="SSF111331">
    <property type="entry name" value="NAD kinase/diacylglycerol kinase-like"/>
    <property type="match status" value="1"/>
</dbReference>
<keyword evidence="5" id="KW-0067">ATP-binding</keyword>
<dbReference type="RefSeq" id="XP_018734783.1">
    <property type="nucleotide sequence ID" value="XM_018882501.1"/>
</dbReference>
<evidence type="ECO:0000313" key="8">
    <source>
        <dbReference type="EMBL" id="ANB12306.1"/>
    </source>
</evidence>
<protein>
    <submittedName>
        <fullName evidence="8">Yef1p</fullName>
    </submittedName>
</protein>
<dbReference type="Gene3D" id="2.60.200.30">
    <property type="entry name" value="Probable inorganic polyphosphate/atp-NAD kinase, domain 2"/>
    <property type="match status" value="1"/>
</dbReference>
<keyword evidence="6" id="KW-0521">NADP</keyword>
<dbReference type="OrthoDB" id="24581at2759"/>
<dbReference type="InterPro" id="IPR016064">
    <property type="entry name" value="NAD/diacylglycerol_kinase_sf"/>
</dbReference>
<organism evidence="8 9">
    <name type="scientific">Sugiyamaella lignohabitans</name>
    <dbReference type="NCBI Taxonomy" id="796027"/>
    <lineage>
        <taxon>Eukaryota</taxon>
        <taxon>Fungi</taxon>
        <taxon>Dikarya</taxon>
        <taxon>Ascomycota</taxon>
        <taxon>Saccharomycotina</taxon>
        <taxon>Dipodascomycetes</taxon>
        <taxon>Dipodascales</taxon>
        <taxon>Trichomonascaceae</taxon>
        <taxon>Sugiyamaella</taxon>
    </lineage>
</organism>
<evidence type="ECO:0000313" key="9">
    <source>
        <dbReference type="Proteomes" id="UP000189580"/>
    </source>
</evidence>
<keyword evidence="3" id="KW-0547">Nucleotide-binding</keyword>
<evidence type="ECO:0000256" key="6">
    <source>
        <dbReference type="ARBA" id="ARBA00022857"/>
    </source>
</evidence>
<evidence type="ECO:0000256" key="1">
    <source>
        <dbReference type="ARBA" id="ARBA00010995"/>
    </source>
</evidence>